<dbReference type="AlphaFoldDB" id="L8WIY8"/>
<dbReference type="HOGENOM" id="CLU_2689515_0_0_1"/>
<gene>
    <name evidence="1" type="ORF">AG1IA_08092</name>
</gene>
<sequence>MLDLGADDGCREQAKPCLETGCEYMLTHVSKRGTIKLEQWVCTDNNGIGSYDLRLGPLLSPYECDVISHIVYRW</sequence>
<protein>
    <submittedName>
        <fullName evidence="1">Uncharacterized protein</fullName>
    </submittedName>
</protein>
<evidence type="ECO:0000313" key="2">
    <source>
        <dbReference type="Proteomes" id="UP000011668"/>
    </source>
</evidence>
<organism evidence="1 2">
    <name type="scientific">Thanatephorus cucumeris (strain AG1-IA)</name>
    <name type="common">Rice sheath blight fungus</name>
    <name type="synonym">Rhizoctonia solani</name>
    <dbReference type="NCBI Taxonomy" id="983506"/>
    <lineage>
        <taxon>Eukaryota</taxon>
        <taxon>Fungi</taxon>
        <taxon>Dikarya</taxon>
        <taxon>Basidiomycota</taxon>
        <taxon>Agaricomycotina</taxon>
        <taxon>Agaricomycetes</taxon>
        <taxon>Cantharellales</taxon>
        <taxon>Ceratobasidiaceae</taxon>
        <taxon>Rhizoctonia</taxon>
        <taxon>Rhizoctonia solani AG-1</taxon>
    </lineage>
</organism>
<reference evidence="1 2" key="1">
    <citation type="journal article" date="2013" name="Nat. Commun.">
        <title>The evolution and pathogenic mechanisms of the rice sheath blight pathogen.</title>
        <authorList>
            <person name="Zheng A."/>
            <person name="Lin R."/>
            <person name="Xu L."/>
            <person name="Qin P."/>
            <person name="Tang C."/>
            <person name="Ai P."/>
            <person name="Zhang D."/>
            <person name="Liu Y."/>
            <person name="Sun Z."/>
            <person name="Feng H."/>
            <person name="Wang Y."/>
            <person name="Chen Y."/>
            <person name="Liang X."/>
            <person name="Fu R."/>
            <person name="Li Q."/>
            <person name="Zhang J."/>
            <person name="Yu X."/>
            <person name="Xie Z."/>
            <person name="Ding L."/>
            <person name="Guan P."/>
            <person name="Tang J."/>
            <person name="Liang Y."/>
            <person name="Wang S."/>
            <person name="Deng Q."/>
            <person name="Li S."/>
            <person name="Zhu J."/>
            <person name="Wang L."/>
            <person name="Liu H."/>
            <person name="Li P."/>
        </authorList>
    </citation>
    <scope>NUCLEOTIDE SEQUENCE [LARGE SCALE GENOMIC DNA]</scope>
    <source>
        <strain evidence="2">AG-1 IA</strain>
    </source>
</reference>
<comment type="caution">
    <text evidence="1">The sequence shown here is derived from an EMBL/GenBank/DDBJ whole genome shotgun (WGS) entry which is preliminary data.</text>
</comment>
<keyword evidence="2" id="KW-1185">Reference proteome</keyword>
<name>L8WIY8_THACA</name>
<dbReference type="EMBL" id="AFRT01002401">
    <property type="protein sequence ID" value="ELU37880.1"/>
    <property type="molecule type" value="Genomic_DNA"/>
</dbReference>
<proteinExistence type="predicted"/>
<accession>L8WIY8</accession>
<dbReference type="Proteomes" id="UP000011668">
    <property type="component" value="Unassembled WGS sequence"/>
</dbReference>
<evidence type="ECO:0000313" key="1">
    <source>
        <dbReference type="EMBL" id="ELU37880.1"/>
    </source>
</evidence>